<dbReference type="SUPFAM" id="SSF51735">
    <property type="entry name" value="NAD(P)-binding Rossmann-fold domains"/>
    <property type="match status" value="1"/>
</dbReference>
<dbReference type="PANTHER" id="PTHR43976">
    <property type="entry name" value="SHORT CHAIN DEHYDROGENASE"/>
    <property type="match status" value="1"/>
</dbReference>
<evidence type="ECO:0000256" key="1">
    <source>
        <dbReference type="ARBA" id="ARBA00006484"/>
    </source>
</evidence>
<evidence type="ECO:0000256" key="2">
    <source>
        <dbReference type="ARBA" id="ARBA00023002"/>
    </source>
</evidence>
<sequence>ALSLAGLIGHMFNASYSASKHALIGFTKSIRPELKPFNIKVVSVEPGYHKTEIIRANANLSENFYDKTSPLFEYNRGFLRLMLNKIVPRAADAKNVTDKIVEIMRTPNPKSHYIIGKDAAFTTIAQWLGLMGLLEKFFLRKLNDAANRENKRAEAKKSAGKK</sequence>
<dbReference type="EMBL" id="BARS01019802">
    <property type="protein sequence ID" value="GAF94917.1"/>
    <property type="molecule type" value="Genomic_DNA"/>
</dbReference>
<organism evidence="3">
    <name type="scientific">marine sediment metagenome</name>
    <dbReference type="NCBI Taxonomy" id="412755"/>
    <lineage>
        <taxon>unclassified sequences</taxon>
        <taxon>metagenomes</taxon>
        <taxon>ecological metagenomes</taxon>
    </lineage>
</organism>
<feature type="non-terminal residue" evidence="3">
    <location>
        <position position="1"/>
    </location>
</feature>
<dbReference type="InterPro" id="IPR036291">
    <property type="entry name" value="NAD(P)-bd_dom_sf"/>
</dbReference>
<protein>
    <recommendedName>
        <fullName evidence="4">Short-chain dehydrogenase/reductase SDR</fullName>
    </recommendedName>
</protein>
<name>X0U3D5_9ZZZZ</name>
<accession>X0U3D5</accession>
<dbReference type="InterPro" id="IPR002347">
    <property type="entry name" value="SDR_fam"/>
</dbReference>
<dbReference type="Gene3D" id="3.40.50.720">
    <property type="entry name" value="NAD(P)-binding Rossmann-like Domain"/>
    <property type="match status" value="1"/>
</dbReference>
<reference evidence="3" key="1">
    <citation type="journal article" date="2014" name="Front. Microbiol.">
        <title>High frequency of phylogenetically diverse reductive dehalogenase-homologous genes in deep subseafloor sedimentary metagenomes.</title>
        <authorList>
            <person name="Kawai M."/>
            <person name="Futagami T."/>
            <person name="Toyoda A."/>
            <person name="Takaki Y."/>
            <person name="Nishi S."/>
            <person name="Hori S."/>
            <person name="Arai W."/>
            <person name="Tsubouchi T."/>
            <person name="Morono Y."/>
            <person name="Uchiyama I."/>
            <person name="Ito T."/>
            <person name="Fujiyama A."/>
            <person name="Inagaki F."/>
            <person name="Takami H."/>
        </authorList>
    </citation>
    <scope>NUCLEOTIDE SEQUENCE</scope>
    <source>
        <strain evidence="3">Expedition CK06-06</strain>
    </source>
</reference>
<comment type="caution">
    <text evidence="3">The sequence shown here is derived from an EMBL/GenBank/DDBJ whole genome shotgun (WGS) entry which is preliminary data.</text>
</comment>
<dbReference type="PRINTS" id="PR00081">
    <property type="entry name" value="GDHRDH"/>
</dbReference>
<proteinExistence type="inferred from homology"/>
<dbReference type="PROSITE" id="PS00061">
    <property type="entry name" value="ADH_SHORT"/>
    <property type="match status" value="1"/>
</dbReference>
<dbReference type="InterPro" id="IPR020904">
    <property type="entry name" value="Sc_DH/Rdtase_CS"/>
</dbReference>
<keyword evidence="2" id="KW-0560">Oxidoreductase</keyword>
<dbReference type="InterPro" id="IPR051911">
    <property type="entry name" value="SDR_oxidoreductase"/>
</dbReference>
<gene>
    <name evidence="3" type="ORF">S01H1_32024</name>
</gene>
<evidence type="ECO:0000313" key="3">
    <source>
        <dbReference type="EMBL" id="GAF94917.1"/>
    </source>
</evidence>
<evidence type="ECO:0008006" key="4">
    <source>
        <dbReference type="Google" id="ProtNLM"/>
    </source>
</evidence>
<dbReference type="PANTHER" id="PTHR43976:SF16">
    <property type="entry name" value="SHORT-CHAIN DEHYDROGENASE_REDUCTASE FAMILY PROTEIN"/>
    <property type="match status" value="1"/>
</dbReference>
<dbReference type="Pfam" id="PF00106">
    <property type="entry name" value="adh_short"/>
    <property type="match status" value="1"/>
</dbReference>
<dbReference type="AlphaFoldDB" id="X0U3D5"/>
<dbReference type="GO" id="GO:0016491">
    <property type="term" value="F:oxidoreductase activity"/>
    <property type="evidence" value="ECO:0007669"/>
    <property type="project" value="UniProtKB-KW"/>
</dbReference>
<comment type="similarity">
    <text evidence="1">Belongs to the short-chain dehydrogenases/reductases (SDR) family.</text>
</comment>